<dbReference type="PANTHER" id="PTHR12737">
    <property type="entry name" value="DIMETHYLARGININE DIMETHYLAMINOHYDROLASE"/>
    <property type="match status" value="1"/>
</dbReference>
<feature type="active site" description="Proton donor" evidence="3">
    <location>
        <position position="213"/>
    </location>
</feature>
<protein>
    <submittedName>
        <fullName evidence="5">Dimethylargininase</fullName>
        <ecNumber evidence="5">3.5.3.18</ecNumber>
    </submittedName>
</protein>
<dbReference type="GO" id="GO:0006525">
    <property type="term" value="P:arginine metabolic process"/>
    <property type="evidence" value="ECO:0007669"/>
    <property type="project" value="TreeGrafter"/>
</dbReference>
<gene>
    <name evidence="5" type="ORF">HNR06_004784</name>
</gene>
<dbReference type="GO" id="GO:0016403">
    <property type="term" value="F:dimethylargininase activity"/>
    <property type="evidence" value="ECO:0007669"/>
    <property type="project" value="UniProtKB-EC"/>
</dbReference>
<feature type="region of interest" description="Disordered" evidence="4">
    <location>
        <begin position="1"/>
        <end position="22"/>
    </location>
</feature>
<dbReference type="InterPro" id="IPR033199">
    <property type="entry name" value="DDAH-like"/>
</dbReference>
<evidence type="ECO:0000313" key="5">
    <source>
        <dbReference type="EMBL" id="NYH55195.1"/>
    </source>
</evidence>
<accession>A0A7Y9XIG5</accession>
<evidence type="ECO:0000313" key="6">
    <source>
        <dbReference type="Proteomes" id="UP000584931"/>
    </source>
</evidence>
<reference evidence="5 6" key="1">
    <citation type="submission" date="2020-07" db="EMBL/GenBank/DDBJ databases">
        <title>Sequencing the genomes of 1000 actinobacteria strains.</title>
        <authorList>
            <person name="Klenk H.-P."/>
        </authorList>
    </citation>
    <scope>NUCLEOTIDE SEQUENCE [LARGE SCALE GENOMIC DNA]</scope>
    <source>
        <strain evidence="5 6">DSM 45278</strain>
    </source>
</reference>
<dbReference type="GO" id="GO:0000052">
    <property type="term" value="P:citrulline metabolic process"/>
    <property type="evidence" value="ECO:0007669"/>
    <property type="project" value="TreeGrafter"/>
</dbReference>
<dbReference type="PANTHER" id="PTHR12737:SF9">
    <property type="entry name" value="DIMETHYLARGININASE"/>
    <property type="match status" value="1"/>
</dbReference>
<dbReference type="GO" id="GO:0045429">
    <property type="term" value="P:positive regulation of nitric oxide biosynthetic process"/>
    <property type="evidence" value="ECO:0007669"/>
    <property type="project" value="TreeGrafter"/>
</dbReference>
<comment type="similarity">
    <text evidence="1">Belongs to the DDAH family.</text>
</comment>
<dbReference type="Gene3D" id="3.75.10.10">
    <property type="entry name" value="L-arginine/glycine Amidinotransferase, Chain A"/>
    <property type="match status" value="1"/>
</dbReference>
<dbReference type="SUPFAM" id="SSF55909">
    <property type="entry name" value="Pentein"/>
    <property type="match status" value="1"/>
</dbReference>
<evidence type="ECO:0000256" key="2">
    <source>
        <dbReference type="ARBA" id="ARBA00022801"/>
    </source>
</evidence>
<feature type="active site" description="Nucleophile" evidence="3">
    <location>
        <position position="297"/>
    </location>
</feature>
<name>A0A7Y9XIG5_9ACTN</name>
<dbReference type="Proteomes" id="UP000584931">
    <property type="component" value="Unassembled WGS sequence"/>
</dbReference>
<dbReference type="EMBL" id="JACCHL010000001">
    <property type="protein sequence ID" value="NYH55195.1"/>
    <property type="molecule type" value="Genomic_DNA"/>
</dbReference>
<dbReference type="NCBIfam" id="NF045660">
    <property type="entry name" value="DiMthArgaseDdahStm"/>
    <property type="match status" value="1"/>
</dbReference>
<evidence type="ECO:0000256" key="3">
    <source>
        <dbReference type="PIRSR" id="PIRSR633199-1"/>
    </source>
</evidence>
<dbReference type="AlphaFoldDB" id="A0A7Y9XIG5"/>
<comment type="caution">
    <text evidence="5">The sequence shown here is derived from an EMBL/GenBank/DDBJ whole genome shotgun (WGS) entry which is preliminary data.</text>
</comment>
<evidence type="ECO:0000256" key="4">
    <source>
        <dbReference type="SAM" id="MobiDB-lite"/>
    </source>
</evidence>
<evidence type="ECO:0000256" key="1">
    <source>
        <dbReference type="ARBA" id="ARBA00008532"/>
    </source>
</evidence>
<organism evidence="5 6">
    <name type="scientific">Nocardiopsis sinuspersici</name>
    <dbReference type="NCBI Taxonomy" id="501010"/>
    <lineage>
        <taxon>Bacteria</taxon>
        <taxon>Bacillati</taxon>
        <taxon>Actinomycetota</taxon>
        <taxon>Actinomycetes</taxon>
        <taxon>Streptosporangiales</taxon>
        <taxon>Nocardiopsidaceae</taxon>
        <taxon>Nocardiopsis</taxon>
    </lineage>
</organism>
<keyword evidence="2 5" id="KW-0378">Hydrolase</keyword>
<dbReference type="EC" id="3.5.3.18" evidence="5"/>
<sequence>MTSTLPLRSFTDKPDGPRAVPGKRVRVRDRLCSPENPRGRTLEDVYVDGYTYYGVALMRRPSPELARGIVTHIPRAAVDPVLAARQYTIYQEALASAGWRVCEVEAAPGHPDSVFVEDTVVVCGDLAVLTRPGAEARRGEVEGVEPVVRALGLRVARIEAPATLDGGDVLQVGSTVYVGVGGRTNTEGAAQLEKLLKPLGREVERVGMGAALHLKSAVTALPDGSLVGLPDLVEADALPPVRRVAEEPGAHVLPLGGRDVMVSAAARETIHQLTADRWRVLPVDISQFERLEACVTCLSVLIPDQGAGA</sequence>
<proteinExistence type="inferred from homology"/>
<dbReference type="GO" id="GO:0016597">
    <property type="term" value="F:amino acid binding"/>
    <property type="evidence" value="ECO:0007669"/>
    <property type="project" value="TreeGrafter"/>
</dbReference>